<protein>
    <submittedName>
        <fullName evidence="3">Glycosyl transferase group 1</fullName>
    </submittedName>
</protein>
<dbReference type="Proteomes" id="UP000006362">
    <property type="component" value="Chromosome"/>
</dbReference>
<accession>E8T5Y8</accession>
<dbReference type="InterPro" id="IPR028098">
    <property type="entry name" value="Glyco_trans_4-like_N"/>
</dbReference>
<dbReference type="STRING" id="648996.Theam_0600"/>
<dbReference type="AlphaFoldDB" id="E8T5Y8"/>
<name>E8T5Y8_THEA1</name>
<dbReference type="PANTHER" id="PTHR12526">
    <property type="entry name" value="GLYCOSYLTRANSFERASE"/>
    <property type="match status" value="1"/>
</dbReference>
<dbReference type="SUPFAM" id="SSF53756">
    <property type="entry name" value="UDP-Glycosyltransferase/glycogen phosphorylase"/>
    <property type="match status" value="1"/>
</dbReference>
<dbReference type="Pfam" id="PF00534">
    <property type="entry name" value="Glycos_transf_1"/>
    <property type="match status" value="1"/>
</dbReference>
<dbReference type="InterPro" id="IPR001296">
    <property type="entry name" value="Glyco_trans_1"/>
</dbReference>
<dbReference type="PANTHER" id="PTHR12526:SF638">
    <property type="entry name" value="SPORE COAT PROTEIN SA"/>
    <property type="match status" value="1"/>
</dbReference>
<proteinExistence type="predicted"/>
<dbReference type="HOGENOM" id="CLU_009583_0_3_0"/>
<gene>
    <name evidence="3" type="ordered locus">Theam_0600</name>
</gene>
<reference evidence="3" key="1">
    <citation type="submission" date="2011-01" db="EMBL/GenBank/DDBJ databases">
        <title>Complete sequence of chromosome of Thermovibrio ammonificans HB-1.</title>
        <authorList>
            <consortium name="US DOE Joint Genome Institute"/>
            <person name="Lucas S."/>
            <person name="Copeland A."/>
            <person name="Lapidus A."/>
            <person name="Cheng J.-F."/>
            <person name="Goodwin L."/>
            <person name="Pitluck S."/>
            <person name="Davenport K."/>
            <person name="Detter J.C."/>
            <person name="Han C."/>
            <person name="Tapia R."/>
            <person name="Land M."/>
            <person name="Hauser L."/>
            <person name="Kyrpides N."/>
            <person name="Ivanova N."/>
            <person name="Ovchinnikova G."/>
            <person name="Vetriani C."/>
            <person name="Woyke T."/>
        </authorList>
    </citation>
    <scope>NUCLEOTIDE SEQUENCE [LARGE SCALE GENOMIC DNA]</scope>
    <source>
        <strain evidence="3">HB-1</strain>
    </source>
</reference>
<evidence type="ECO:0000259" key="2">
    <source>
        <dbReference type="Pfam" id="PF13439"/>
    </source>
</evidence>
<dbReference type="eggNOG" id="COG0438">
    <property type="taxonomic scope" value="Bacteria"/>
</dbReference>
<feature type="domain" description="Glycosyl transferase family 1" evidence="1">
    <location>
        <begin position="173"/>
        <end position="335"/>
    </location>
</feature>
<evidence type="ECO:0000313" key="4">
    <source>
        <dbReference type="Proteomes" id="UP000006362"/>
    </source>
</evidence>
<sequence>MKVLQATTARGWSGGTEQALLLAKYMNRLGVETHLLTYPGTELDKRAEKLGIKRVYFPNTVKFSLKEAKALASILAGYDVVNTHISKAHWFVWSALPFTGRRPKVVYSRRVPYKLSPFSLLTKYNLFTDAIIAVSPAIFDYLRSVPLIGKKVHYIPSGVELDRFNPAVESGFREELGLPPDALLFVNVANFSSVKGQHVLLPAFREFLNKTGLNAYLALAGRDTDSRQARELTESLGLVGRVFHLGFRRDIPQVLKGADVFVFPSLNEGIAGSLLQAMAMEKVVVASYVGGIRSYLKHLENGIAVEPSSVKSLVRGLELAVENLRNRKMKERARQTASEFDIKRIAEKTLKLYRELLDG</sequence>
<dbReference type="OrthoDB" id="3199616at2"/>
<feature type="domain" description="Glycosyltransferase subfamily 4-like N-terminal" evidence="2">
    <location>
        <begin position="13"/>
        <end position="163"/>
    </location>
</feature>
<organism evidence="3 4">
    <name type="scientific">Thermovibrio ammonificans (strain DSM 15698 / JCM 12110 / HB-1)</name>
    <dbReference type="NCBI Taxonomy" id="648996"/>
    <lineage>
        <taxon>Bacteria</taxon>
        <taxon>Pseudomonadati</taxon>
        <taxon>Aquificota</taxon>
        <taxon>Aquificia</taxon>
        <taxon>Desulfurobacteriales</taxon>
        <taxon>Desulfurobacteriaceae</taxon>
        <taxon>Thermovibrio</taxon>
    </lineage>
</organism>
<dbReference type="Gene3D" id="3.40.50.2000">
    <property type="entry name" value="Glycogen Phosphorylase B"/>
    <property type="match status" value="2"/>
</dbReference>
<dbReference type="RefSeq" id="WP_013537358.1">
    <property type="nucleotide sequence ID" value="NC_014926.1"/>
</dbReference>
<keyword evidence="4" id="KW-1185">Reference proteome</keyword>
<evidence type="ECO:0000313" key="3">
    <source>
        <dbReference type="EMBL" id="ADU96572.1"/>
    </source>
</evidence>
<dbReference type="Pfam" id="PF13439">
    <property type="entry name" value="Glyco_transf_4"/>
    <property type="match status" value="1"/>
</dbReference>
<evidence type="ECO:0000259" key="1">
    <source>
        <dbReference type="Pfam" id="PF00534"/>
    </source>
</evidence>
<dbReference type="GO" id="GO:0016757">
    <property type="term" value="F:glycosyltransferase activity"/>
    <property type="evidence" value="ECO:0007669"/>
    <property type="project" value="InterPro"/>
</dbReference>
<dbReference type="KEGG" id="tam:Theam_0600"/>
<keyword evidence="3" id="KW-0808">Transferase</keyword>
<dbReference type="EMBL" id="CP002444">
    <property type="protein sequence ID" value="ADU96572.1"/>
    <property type="molecule type" value="Genomic_DNA"/>
</dbReference>
<dbReference type="CDD" id="cd03801">
    <property type="entry name" value="GT4_PimA-like"/>
    <property type="match status" value="1"/>
</dbReference>